<evidence type="ECO:0000313" key="11">
    <source>
        <dbReference type="EMBL" id="MFD2629190.1"/>
    </source>
</evidence>
<dbReference type="Gene3D" id="3.30.1390.30">
    <property type="entry name" value="Penicillin-binding protein 2a, domain 3"/>
    <property type="match status" value="1"/>
</dbReference>
<comment type="pathway">
    <text evidence="2">Cell wall biogenesis; peptidoglycan biosynthesis.</text>
</comment>
<dbReference type="Gene3D" id="3.40.710.10">
    <property type="entry name" value="DD-peptidase/beta-lactamase superfamily"/>
    <property type="match status" value="1"/>
</dbReference>
<keyword evidence="5" id="KW-0472">Membrane</keyword>
<comment type="caution">
    <text evidence="11">The sequence shown here is derived from an EMBL/GenBank/DDBJ whole genome shotgun (WGS) entry which is preliminary data.</text>
</comment>
<feature type="domain" description="NTF2-like N-terminal transpeptidase" evidence="10">
    <location>
        <begin position="25"/>
        <end position="149"/>
    </location>
</feature>
<evidence type="ECO:0000256" key="2">
    <source>
        <dbReference type="ARBA" id="ARBA00004752"/>
    </source>
</evidence>
<keyword evidence="7" id="KW-0732">Signal</keyword>
<proteinExistence type="inferred from homology"/>
<feature type="domain" description="Penicillin-binding protein dimerisation" evidence="9">
    <location>
        <begin position="157"/>
        <end position="318"/>
    </location>
</feature>
<comment type="similarity">
    <text evidence="3">Belongs to the transpeptidase family.</text>
</comment>
<accession>A0ABW5Q191</accession>
<dbReference type="SUPFAM" id="SSF56601">
    <property type="entry name" value="beta-lactamase/transpeptidase-like"/>
    <property type="match status" value="1"/>
</dbReference>
<dbReference type="Pfam" id="PF00905">
    <property type="entry name" value="Transpeptidase"/>
    <property type="match status" value="1"/>
</dbReference>
<dbReference type="InterPro" id="IPR032710">
    <property type="entry name" value="NTF2-like_dom_sf"/>
</dbReference>
<dbReference type="InterPro" id="IPR012338">
    <property type="entry name" value="Beta-lactam/transpept-like"/>
</dbReference>
<dbReference type="InterPro" id="IPR050515">
    <property type="entry name" value="Beta-lactam/transpept"/>
</dbReference>
<organism evidence="11 12">
    <name type="scientific">Oceanobacillus kapialis</name>
    <dbReference type="NCBI Taxonomy" id="481353"/>
    <lineage>
        <taxon>Bacteria</taxon>
        <taxon>Bacillati</taxon>
        <taxon>Bacillota</taxon>
        <taxon>Bacilli</taxon>
        <taxon>Bacillales</taxon>
        <taxon>Bacillaceae</taxon>
        <taxon>Oceanobacillus</taxon>
    </lineage>
</organism>
<sequence length="674" mass="73759">MKKLTVAAAAIFMIGLAGCSNDETTPNERFDTYVNHWSEQEFSEAYDMVTTESAEAYPTEEYVDRYTKLYEDLGISDLSISFTELGEEELETAMEEGTATIPFEVEMESIAGPIDFSYEATLVQQGEEDEKNWYVQWDPGFIFPELKDGGEISIQTETPTRGEILDRNQMPLAINDTINEIGVIPGKLGSNPEKSKQELADLLGLSVESINESLNASWVEPDLFVPLKNVPSSEEELLSQLWEINGVAGREVTGRVYPAGEAAGQLVGYIGDITAEELEEQEPGVYTANDVIGKRGLESLYEEQLRGKKGTRIEVVKENQEPVVLAETPVQNGENITVTIDVNVQESIFNSFEEDAGTASAINPKTGETIALVSSPSFDPNQILYGTDPNLWEDLQSNEQQPLLNRFSATFAPGSALKPITSAIGLKNGSIDPNGGLEIDGLTWSNGQGWGEYAVTRVSESNGPVDLQDALVRSDNIYFAMQAVDMGSEAYVKGLKEFGFGEDLPYPYPFTASSISSDGKLDDEVLLANSSYGQGELEMSSLHLATAYTTFLNEGNMLKPTLLTSEETGQVWKENLLNSEQADLMKDLLRDVAESGTPSRYTADSEVELSGKTGTAELKLTAEGSGEENGWFVGYPTQESEQDLLIAMMVQNVKEKGGSVYTTEKVVNVFNELK</sequence>
<evidence type="ECO:0000256" key="3">
    <source>
        <dbReference type="ARBA" id="ARBA00007171"/>
    </source>
</evidence>
<dbReference type="InterPro" id="IPR001460">
    <property type="entry name" value="PCN-bd_Tpept"/>
</dbReference>
<comment type="catalytic activity">
    <reaction evidence="6">
        <text>Preferential cleavage: (Ac)2-L-Lys-D-Ala-|-D-Ala. Also transpeptidation of peptidyl-alanyl moieties that are N-acyl substituents of D-alanine.</text>
        <dbReference type="EC" id="3.4.16.4"/>
    </reaction>
</comment>
<dbReference type="Gene3D" id="3.10.450.100">
    <property type="entry name" value="NTF2-like, domain 1"/>
    <property type="match status" value="1"/>
</dbReference>
<dbReference type="SUPFAM" id="SSF56519">
    <property type="entry name" value="Penicillin binding protein dimerisation domain"/>
    <property type="match status" value="1"/>
</dbReference>
<dbReference type="EC" id="3.4.16.4" evidence="4"/>
<dbReference type="Proteomes" id="UP001597451">
    <property type="component" value="Unassembled WGS sequence"/>
</dbReference>
<evidence type="ECO:0000256" key="4">
    <source>
        <dbReference type="ARBA" id="ARBA00012448"/>
    </source>
</evidence>
<name>A0ABW5Q191_9BACI</name>
<evidence type="ECO:0000259" key="8">
    <source>
        <dbReference type="Pfam" id="PF00905"/>
    </source>
</evidence>
<evidence type="ECO:0000256" key="5">
    <source>
        <dbReference type="ARBA" id="ARBA00023136"/>
    </source>
</evidence>
<keyword evidence="12" id="KW-1185">Reference proteome</keyword>
<feature type="chain" id="PRO_5045773035" description="serine-type D-Ala-D-Ala carboxypeptidase" evidence="7">
    <location>
        <begin position="20"/>
        <end position="674"/>
    </location>
</feature>
<gene>
    <name evidence="11" type="ORF">ACFSUN_10415</name>
</gene>
<evidence type="ECO:0000256" key="7">
    <source>
        <dbReference type="SAM" id="SignalP"/>
    </source>
</evidence>
<dbReference type="SUPFAM" id="SSF54427">
    <property type="entry name" value="NTF2-like"/>
    <property type="match status" value="1"/>
</dbReference>
<dbReference type="PROSITE" id="PS51257">
    <property type="entry name" value="PROKAR_LIPOPROTEIN"/>
    <property type="match status" value="1"/>
</dbReference>
<dbReference type="Pfam" id="PF03717">
    <property type="entry name" value="PBP_dimer"/>
    <property type="match status" value="1"/>
</dbReference>
<evidence type="ECO:0000259" key="9">
    <source>
        <dbReference type="Pfam" id="PF03717"/>
    </source>
</evidence>
<dbReference type="InterPro" id="IPR036138">
    <property type="entry name" value="PBP_dimer_sf"/>
</dbReference>
<dbReference type="Pfam" id="PF05223">
    <property type="entry name" value="MecA_N"/>
    <property type="match status" value="1"/>
</dbReference>
<comment type="subcellular location">
    <subcellularLocation>
        <location evidence="1">Membrane</location>
    </subcellularLocation>
</comment>
<evidence type="ECO:0000256" key="6">
    <source>
        <dbReference type="ARBA" id="ARBA00034000"/>
    </source>
</evidence>
<dbReference type="InterPro" id="IPR007887">
    <property type="entry name" value="MecA_N"/>
</dbReference>
<reference evidence="12" key="1">
    <citation type="journal article" date="2019" name="Int. J. Syst. Evol. Microbiol.">
        <title>The Global Catalogue of Microorganisms (GCM) 10K type strain sequencing project: providing services to taxonomists for standard genome sequencing and annotation.</title>
        <authorList>
            <consortium name="The Broad Institute Genomics Platform"/>
            <consortium name="The Broad Institute Genome Sequencing Center for Infectious Disease"/>
            <person name="Wu L."/>
            <person name="Ma J."/>
        </authorList>
    </citation>
    <scope>NUCLEOTIDE SEQUENCE [LARGE SCALE GENOMIC DNA]</scope>
    <source>
        <strain evidence="12">TISTR 1858</strain>
    </source>
</reference>
<evidence type="ECO:0000256" key="1">
    <source>
        <dbReference type="ARBA" id="ARBA00004370"/>
    </source>
</evidence>
<dbReference type="Gene3D" id="3.90.1310.10">
    <property type="entry name" value="Penicillin-binding protein 2a (Domain 2)"/>
    <property type="match status" value="1"/>
</dbReference>
<dbReference type="EMBL" id="JBHUMX010000035">
    <property type="protein sequence ID" value="MFD2629190.1"/>
    <property type="molecule type" value="Genomic_DNA"/>
</dbReference>
<evidence type="ECO:0000313" key="12">
    <source>
        <dbReference type="Proteomes" id="UP001597451"/>
    </source>
</evidence>
<feature type="signal peptide" evidence="7">
    <location>
        <begin position="1"/>
        <end position="19"/>
    </location>
</feature>
<dbReference type="InterPro" id="IPR005311">
    <property type="entry name" value="PBP_dimer"/>
</dbReference>
<feature type="domain" description="Penicillin-binding protein transpeptidase" evidence="8">
    <location>
        <begin position="357"/>
        <end position="664"/>
    </location>
</feature>
<dbReference type="PANTHER" id="PTHR30627:SF25">
    <property type="entry name" value="PENICILLIN-BINDING PROTEIN 3"/>
    <property type="match status" value="1"/>
</dbReference>
<evidence type="ECO:0000259" key="10">
    <source>
        <dbReference type="Pfam" id="PF05223"/>
    </source>
</evidence>
<dbReference type="RefSeq" id="WP_379561956.1">
    <property type="nucleotide sequence ID" value="NZ_JBHUMX010000035.1"/>
</dbReference>
<protein>
    <recommendedName>
        <fullName evidence="4">serine-type D-Ala-D-Ala carboxypeptidase</fullName>
        <ecNumber evidence="4">3.4.16.4</ecNumber>
    </recommendedName>
</protein>
<dbReference type="PANTHER" id="PTHR30627">
    <property type="entry name" value="PEPTIDOGLYCAN D,D-TRANSPEPTIDASE"/>
    <property type="match status" value="1"/>
</dbReference>